<keyword evidence="2" id="KW-0472">Membrane</keyword>
<protein>
    <submittedName>
        <fullName evidence="3">DUF2933 domain-containing protein</fullName>
    </submittedName>
</protein>
<dbReference type="InterPro" id="IPR021682">
    <property type="entry name" value="DUF2933"/>
</dbReference>
<dbReference type="AlphaFoldDB" id="A0AAW3ZI63"/>
<feature type="region of interest" description="Disordered" evidence="1">
    <location>
        <begin position="60"/>
        <end position="90"/>
    </location>
</feature>
<dbReference type="Pfam" id="PF11666">
    <property type="entry name" value="DUF2933"/>
    <property type="match status" value="1"/>
</dbReference>
<feature type="transmembrane region" description="Helical" evidence="2">
    <location>
        <begin position="38"/>
        <end position="56"/>
    </location>
</feature>
<keyword evidence="2" id="KW-1133">Transmembrane helix</keyword>
<organism evidence="3 4">
    <name type="scientific">Pseudomarimonas arenosa</name>
    <dbReference type="NCBI Taxonomy" id="2774145"/>
    <lineage>
        <taxon>Bacteria</taxon>
        <taxon>Pseudomonadati</taxon>
        <taxon>Pseudomonadota</taxon>
        <taxon>Gammaproteobacteria</taxon>
        <taxon>Lysobacterales</taxon>
        <taxon>Lysobacteraceae</taxon>
        <taxon>Pseudomarimonas</taxon>
    </lineage>
</organism>
<dbReference type="EMBL" id="JACYTR010000002">
    <property type="protein sequence ID" value="MBD8524414.1"/>
    <property type="molecule type" value="Genomic_DNA"/>
</dbReference>
<evidence type="ECO:0000313" key="4">
    <source>
        <dbReference type="Proteomes" id="UP000613768"/>
    </source>
</evidence>
<reference evidence="3 4" key="1">
    <citation type="submission" date="2020-09" db="EMBL/GenBank/DDBJ databases">
        <title>Pseudoxanthomonas sp. CAU 1598 isolated from sand of Yaerae Beach.</title>
        <authorList>
            <person name="Kim W."/>
        </authorList>
    </citation>
    <scope>NUCLEOTIDE SEQUENCE [LARGE SCALE GENOMIC DNA]</scope>
    <source>
        <strain evidence="3 4">CAU 1598</strain>
    </source>
</reference>
<comment type="caution">
    <text evidence="3">The sequence shown here is derived from an EMBL/GenBank/DDBJ whole genome shotgun (WGS) entry which is preliminary data.</text>
</comment>
<dbReference type="RefSeq" id="WP_192027760.1">
    <property type="nucleotide sequence ID" value="NZ_JACYTR010000002.1"/>
</dbReference>
<accession>A0AAW3ZI63</accession>
<keyword evidence="2" id="KW-0812">Transmembrane</keyword>
<gene>
    <name evidence="3" type="ORF">IFO71_01550</name>
</gene>
<evidence type="ECO:0000256" key="2">
    <source>
        <dbReference type="SAM" id="Phobius"/>
    </source>
</evidence>
<keyword evidence="4" id="KW-1185">Reference proteome</keyword>
<sequence>MNTHPQADGHKPHRSNIVFWLFAGVAVYFLLIEHRQHLFGFLPFLLILLCPLMHMFHHGHGGHGSDGKQGETPDKGAPADSRSNDNHQAH</sequence>
<dbReference type="Proteomes" id="UP000613768">
    <property type="component" value="Unassembled WGS sequence"/>
</dbReference>
<feature type="transmembrane region" description="Helical" evidence="2">
    <location>
        <begin position="12"/>
        <end position="31"/>
    </location>
</feature>
<feature type="compositionally biased region" description="Basic and acidic residues" evidence="1">
    <location>
        <begin position="63"/>
        <end position="74"/>
    </location>
</feature>
<evidence type="ECO:0000256" key="1">
    <source>
        <dbReference type="SAM" id="MobiDB-lite"/>
    </source>
</evidence>
<name>A0AAW3ZI63_9GAMM</name>
<evidence type="ECO:0000313" key="3">
    <source>
        <dbReference type="EMBL" id="MBD8524414.1"/>
    </source>
</evidence>
<proteinExistence type="predicted"/>